<evidence type="ECO:0000256" key="6">
    <source>
        <dbReference type="ARBA" id="ARBA00022771"/>
    </source>
</evidence>
<feature type="compositionally biased region" description="Low complexity" evidence="12">
    <location>
        <begin position="313"/>
        <end position="324"/>
    </location>
</feature>
<keyword evidence="10" id="KW-0862">Zinc</keyword>
<reference evidence="16" key="1">
    <citation type="journal article" date="2023" name="Plant J.">
        <title>Genome sequences and population genomics provide insights into the demographic history, inbreeding, and mutation load of two 'living fossil' tree species of Dipteronia.</title>
        <authorList>
            <person name="Feng Y."/>
            <person name="Comes H.P."/>
            <person name="Chen J."/>
            <person name="Zhu S."/>
            <person name="Lu R."/>
            <person name="Zhang X."/>
            <person name="Li P."/>
            <person name="Qiu J."/>
            <person name="Olsen K.M."/>
            <person name="Qiu Y."/>
        </authorList>
    </citation>
    <scope>NUCLEOTIDE SEQUENCE</scope>
    <source>
        <strain evidence="16">KIB01</strain>
    </source>
</reference>
<dbReference type="Pfam" id="PF01753">
    <property type="entry name" value="zf-MYND"/>
    <property type="match status" value="1"/>
</dbReference>
<dbReference type="InterPro" id="IPR018200">
    <property type="entry name" value="USP_CS"/>
</dbReference>
<dbReference type="EMBL" id="JANJYI010000003">
    <property type="protein sequence ID" value="KAK2656557.1"/>
    <property type="molecule type" value="Genomic_DNA"/>
</dbReference>
<dbReference type="AlphaFoldDB" id="A0AAD9XC34"/>
<accession>A0AAD9XC34</accession>
<evidence type="ECO:0000256" key="11">
    <source>
        <dbReference type="PROSITE-ProRule" id="PRU00134"/>
    </source>
</evidence>
<evidence type="ECO:0000256" key="4">
    <source>
        <dbReference type="ARBA" id="ARBA00022670"/>
    </source>
</evidence>
<feature type="compositionally biased region" description="Low complexity" evidence="12">
    <location>
        <begin position="289"/>
        <end position="300"/>
    </location>
</feature>
<feature type="domain" description="USP" evidence="14">
    <location>
        <begin position="444"/>
        <end position="747"/>
    </location>
</feature>
<evidence type="ECO:0000256" key="3">
    <source>
        <dbReference type="ARBA" id="ARBA00012759"/>
    </source>
</evidence>
<evidence type="ECO:0000256" key="7">
    <source>
        <dbReference type="ARBA" id="ARBA00022786"/>
    </source>
</evidence>
<dbReference type="GO" id="GO:0016579">
    <property type="term" value="P:protein deubiquitination"/>
    <property type="evidence" value="ECO:0007669"/>
    <property type="project" value="InterPro"/>
</dbReference>
<dbReference type="PROSITE" id="PS50865">
    <property type="entry name" value="ZF_MYND_2"/>
    <property type="match status" value="1"/>
</dbReference>
<dbReference type="Pfam" id="PF00443">
    <property type="entry name" value="UCH"/>
    <property type="match status" value="1"/>
</dbReference>
<feature type="compositionally biased region" description="Low complexity" evidence="12">
    <location>
        <begin position="829"/>
        <end position="851"/>
    </location>
</feature>
<keyword evidence="9" id="KW-0788">Thiol protease</keyword>
<comment type="similarity">
    <text evidence="2">Belongs to the peptidase C19 family.</text>
</comment>
<sequence length="965" mass="106407">MLVPGILGFQGLLIISLFVFFLLVRQKWKNAAARKAEIAQLLAVAAEESFMAEVEFANQYIPMPKLYQCAVCFSPTTTRCSRCKAVRYCSGKCQILHWRQGHKDECCPTTMLPNEGNDIIGLAASPQQFKIPGNDSEIAGRFEARSNASSMLDEDVNPKPCIDVEGKHTGFASSNSSISSLPGSGSSSSRGRSGLLVGVSSANEGLGSSTVVRAVPAAPDLPGKRFKIKKINQTTGPSLESTNSVIPLQCTSRASKLDKMKLSQYNEEVNCRSQLPNGKTATTDDIKSSKLGSKKSTGGTASPELLVKDVSKSRGSSSLSCSRSDYLPKDNEDDSKLHKGKKDRSLSPSMVLPASAIGEHSVGSSKSVLPVNVSSIPSLPQNARHGLKTSMRKVVQQFLVSKPLKSYQLGSENEVAEKYGDKTIFPYDLFLKLYSCDEVELWPFGLINCGNSCYANAVLQCLAFTRPLTSYLVQGLHSRICQKKGWCFICEFERLILKAKEGNSPLSPISIFSKIQKIGSHLGHGREEDAHEFLRCAVDTMQSVCLKEAGAAGLLAEQTTLVGLTFGGYLRSKIKCLKCHGKSEQYERMMDLTVEIDGDIGTLEDALAQFTTSETLVGENKYHCGRCKSYEKAKKKLSILEEPNILTIVLKRFQSGNFGKLNKSVRFPVVLNMAPYMSGSNDKSAVYSLYAVVVHLDVMDAAFSGHYVCYVKNSHEQWFRIDDSNVIPVELETVILEEAYMLLYARHSPRLPALIRNNFVSHGMRSKKRNVEAVPSGLNASQLRYNSSVPSVDSKAQRKLGSTSNQFFDQEEWRYQLIQQRIPRVDSSSESSSIFSSSDASSCSTASTKGSSRSEDLSDFIFGDMGPSWYSRYEIPSNPVASSSYQNYENESDGWGNGWREDLGWNGKPAILYNTNSSKHYRNLSQQFVSSSNREIEGEQVVWGNNPYNVRLRRASGDRSAQTFY</sequence>
<comment type="catalytic activity">
    <reaction evidence="1">
        <text>Thiol-dependent hydrolysis of ester, thioester, amide, peptide and isopeptide bonds formed by the C-terminal Gly of ubiquitin (a 76-residue protein attached to proteins as an intracellular targeting signal).</text>
        <dbReference type="EC" id="3.4.19.12"/>
    </reaction>
</comment>
<dbReference type="FunFam" id="6.10.140.2220:FF:000006">
    <property type="entry name" value="Ubiquitin carboxyl-terminal hydrolase 15"/>
    <property type="match status" value="1"/>
</dbReference>
<dbReference type="FunFam" id="3.90.70.10:FF:000026">
    <property type="entry name" value="Ubiquitin carboxyl-terminal hydrolase 15"/>
    <property type="match status" value="1"/>
</dbReference>
<dbReference type="SUPFAM" id="SSF144232">
    <property type="entry name" value="HIT/MYND zinc finger-like"/>
    <property type="match status" value="1"/>
</dbReference>
<dbReference type="Proteomes" id="UP001280121">
    <property type="component" value="Unassembled WGS sequence"/>
</dbReference>
<organism evidence="16 17">
    <name type="scientific">Dipteronia dyeriana</name>
    <dbReference type="NCBI Taxonomy" id="168575"/>
    <lineage>
        <taxon>Eukaryota</taxon>
        <taxon>Viridiplantae</taxon>
        <taxon>Streptophyta</taxon>
        <taxon>Embryophyta</taxon>
        <taxon>Tracheophyta</taxon>
        <taxon>Spermatophyta</taxon>
        <taxon>Magnoliopsida</taxon>
        <taxon>eudicotyledons</taxon>
        <taxon>Gunneridae</taxon>
        <taxon>Pentapetalae</taxon>
        <taxon>rosids</taxon>
        <taxon>malvids</taxon>
        <taxon>Sapindales</taxon>
        <taxon>Sapindaceae</taxon>
        <taxon>Hippocastanoideae</taxon>
        <taxon>Acereae</taxon>
        <taxon>Dipteronia</taxon>
    </lineage>
</organism>
<evidence type="ECO:0000256" key="5">
    <source>
        <dbReference type="ARBA" id="ARBA00022723"/>
    </source>
</evidence>
<dbReference type="InterPro" id="IPR028889">
    <property type="entry name" value="USP"/>
</dbReference>
<keyword evidence="13" id="KW-0472">Membrane</keyword>
<evidence type="ECO:0000259" key="15">
    <source>
        <dbReference type="PROSITE" id="PS50865"/>
    </source>
</evidence>
<evidence type="ECO:0000256" key="12">
    <source>
        <dbReference type="SAM" id="MobiDB-lite"/>
    </source>
</evidence>
<dbReference type="PANTHER" id="PTHR24006">
    <property type="entry name" value="UBIQUITIN CARBOXYL-TERMINAL HYDROLASE"/>
    <property type="match status" value="1"/>
</dbReference>
<keyword evidence="8" id="KW-0378">Hydrolase</keyword>
<dbReference type="GO" id="GO:0006508">
    <property type="term" value="P:proteolysis"/>
    <property type="evidence" value="ECO:0007669"/>
    <property type="project" value="UniProtKB-KW"/>
</dbReference>
<dbReference type="EC" id="3.4.19.12" evidence="3"/>
<keyword evidence="17" id="KW-1185">Reference proteome</keyword>
<gene>
    <name evidence="16" type="ORF">Ddye_009609</name>
</gene>
<evidence type="ECO:0000256" key="13">
    <source>
        <dbReference type="SAM" id="Phobius"/>
    </source>
</evidence>
<dbReference type="InterPro" id="IPR050164">
    <property type="entry name" value="Peptidase_C19"/>
</dbReference>
<dbReference type="InterPro" id="IPR002893">
    <property type="entry name" value="Znf_MYND"/>
</dbReference>
<protein>
    <recommendedName>
        <fullName evidence="3">ubiquitinyl hydrolase 1</fullName>
        <ecNumber evidence="3">3.4.19.12</ecNumber>
    </recommendedName>
</protein>
<keyword evidence="7" id="KW-0833">Ubl conjugation pathway</keyword>
<dbReference type="InterPro" id="IPR038765">
    <property type="entry name" value="Papain-like_cys_pep_sf"/>
</dbReference>
<feature type="region of interest" description="Disordered" evidence="12">
    <location>
        <begin position="829"/>
        <end position="857"/>
    </location>
</feature>
<feature type="region of interest" description="Disordered" evidence="12">
    <location>
        <begin position="273"/>
        <end position="349"/>
    </location>
</feature>
<dbReference type="InterPro" id="IPR001394">
    <property type="entry name" value="Peptidase_C19_UCH"/>
</dbReference>
<dbReference type="SUPFAM" id="SSF54001">
    <property type="entry name" value="Cysteine proteinases"/>
    <property type="match status" value="1"/>
</dbReference>
<dbReference type="GO" id="GO:0005829">
    <property type="term" value="C:cytosol"/>
    <property type="evidence" value="ECO:0007669"/>
    <property type="project" value="TreeGrafter"/>
</dbReference>
<evidence type="ECO:0000313" key="16">
    <source>
        <dbReference type="EMBL" id="KAK2656557.1"/>
    </source>
</evidence>
<dbReference type="GO" id="GO:0005634">
    <property type="term" value="C:nucleus"/>
    <property type="evidence" value="ECO:0007669"/>
    <property type="project" value="TreeGrafter"/>
</dbReference>
<keyword evidence="13" id="KW-0812">Transmembrane</keyword>
<feature type="domain" description="MYND-type" evidence="15">
    <location>
        <begin position="69"/>
        <end position="106"/>
    </location>
</feature>
<dbReference type="PROSITE" id="PS00972">
    <property type="entry name" value="USP_1"/>
    <property type="match status" value="1"/>
</dbReference>
<evidence type="ECO:0000256" key="2">
    <source>
        <dbReference type="ARBA" id="ARBA00009085"/>
    </source>
</evidence>
<keyword evidence="5" id="KW-0479">Metal-binding</keyword>
<evidence type="ECO:0000313" key="17">
    <source>
        <dbReference type="Proteomes" id="UP001280121"/>
    </source>
</evidence>
<comment type="caution">
    <text evidence="16">The sequence shown here is derived from an EMBL/GenBank/DDBJ whole genome shotgun (WGS) entry which is preliminary data.</text>
</comment>
<evidence type="ECO:0000256" key="8">
    <source>
        <dbReference type="ARBA" id="ARBA00022801"/>
    </source>
</evidence>
<keyword evidence="4" id="KW-0645">Protease</keyword>
<evidence type="ECO:0000256" key="1">
    <source>
        <dbReference type="ARBA" id="ARBA00000707"/>
    </source>
</evidence>
<dbReference type="Gene3D" id="6.10.140.2220">
    <property type="match status" value="1"/>
</dbReference>
<evidence type="ECO:0000256" key="10">
    <source>
        <dbReference type="ARBA" id="ARBA00022833"/>
    </source>
</evidence>
<dbReference type="PROSITE" id="PS50235">
    <property type="entry name" value="USP_3"/>
    <property type="match status" value="1"/>
</dbReference>
<dbReference type="GO" id="GO:0004843">
    <property type="term" value="F:cysteine-type deubiquitinase activity"/>
    <property type="evidence" value="ECO:0007669"/>
    <property type="project" value="UniProtKB-EC"/>
</dbReference>
<dbReference type="PANTHER" id="PTHR24006:SF690">
    <property type="entry name" value="UBIQUITIN CARBOXYL-TERMINAL HYDROLASE 17"/>
    <property type="match status" value="1"/>
</dbReference>
<dbReference type="Gene3D" id="3.90.70.10">
    <property type="entry name" value="Cysteine proteinases"/>
    <property type="match status" value="1"/>
</dbReference>
<proteinExistence type="inferred from homology"/>
<evidence type="ECO:0000256" key="9">
    <source>
        <dbReference type="ARBA" id="ARBA00022807"/>
    </source>
</evidence>
<feature type="compositionally biased region" description="Basic and acidic residues" evidence="12">
    <location>
        <begin position="326"/>
        <end position="337"/>
    </location>
</feature>
<feature type="region of interest" description="Disordered" evidence="12">
    <location>
        <begin position="173"/>
        <end position="193"/>
    </location>
</feature>
<evidence type="ECO:0000259" key="14">
    <source>
        <dbReference type="PROSITE" id="PS50235"/>
    </source>
</evidence>
<name>A0AAD9XC34_9ROSI</name>
<keyword evidence="13" id="KW-1133">Transmembrane helix</keyword>
<dbReference type="GO" id="GO:0008270">
    <property type="term" value="F:zinc ion binding"/>
    <property type="evidence" value="ECO:0007669"/>
    <property type="project" value="UniProtKB-KW"/>
</dbReference>
<keyword evidence="6 11" id="KW-0863">Zinc-finger</keyword>
<feature type="transmembrane region" description="Helical" evidence="13">
    <location>
        <begin position="6"/>
        <end position="24"/>
    </location>
</feature>